<protein>
    <submittedName>
        <fullName evidence="1">Sigma-70 like region 4 HTH domain-containing protein</fullName>
    </submittedName>
</protein>
<reference evidence="1 2" key="1">
    <citation type="journal article" date="2014" name="PLoS Genet.">
        <title>Phylogenetically driven sequencing of extremely halophilic archaea reveals strategies for static and dynamic osmo-response.</title>
        <authorList>
            <person name="Becker E.A."/>
            <person name="Seitzer P.M."/>
            <person name="Tritt A."/>
            <person name="Larsen D."/>
            <person name="Krusor M."/>
            <person name="Yao A.I."/>
            <person name="Wu D."/>
            <person name="Madern D."/>
            <person name="Eisen J.A."/>
            <person name="Darling A.E."/>
            <person name="Facciotti M.T."/>
        </authorList>
    </citation>
    <scope>NUCLEOTIDE SEQUENCE [LARGE SCALE GENOMIC DNA]</scope>
    <source>
        <strain evidence="1 2">DSM 18795</strain>
    </source>
</reference>
<organism evidence="1 2">
    <name type="scientific">Natronococcus jeotgali DSM 18795</name>
    <dbReference type="NCBI Taxonomy" id="1227498"/>
    <lineage>
        <taxon>Archaea</taxon>
        <taxon>Methanobacteriati</taxon>
        <taxon>Methanobacteriota</taxon>
        <taxon>Stenosarchaea group</taxon>
        <taxon>Halobacteria</taxon>
        <taxon>Halobacteriales</taxon>
        <taxon>Natrialbaceae</taxon>
        <taxon>Natronococcus</taxon>
    </lineage>
</organism>
<sequence length="221" mass="24808">MYEACGEKELKVILALDPGDTISGVARKVDENRETIRRVVNRIEEAGYVVYDDGLQLVDQTIQDAGLELLMAAADISPPSISEAYVLPQFAGMDYAYTAIDAVYVWTHGGYQVARNPEDYPLFIAVRESDLDAWTEFFDRFGIPTAEERQPAEDLDGAIQVVLEPRPQIEVEMVDGRPVIPLQETVAFANEYYATFESALDMLGRMYDDIDTDTSYRMEPA</sequence>
<dbReference type="AlphaFoldDB" id="L9XM19"/>
<dbReference type="EMBL" id="AOIA01000056">
    <property type="protein sequence ID" value="ELY62587.1"/>
    <property type="molecule type" value="Genomic_DNA"/>
</dbReference>
<proteinExistence type="predicted"/>
<keyword evidence="2" id="KW-1185">Reference proteome</keyword>
<dbReference type="Proteomes" id="UP000011531">
    <property type="component" value="Unassembled WGS sequence"/>
</dbReference>
<evidence type="ECO:0000313" key="2">
    <source>
        <dbReference type="Proteomes" id="UP000011531"/>
    </source>
</evidence>
<accession>L9XM19</accession>
<evidence type="ECO:0000313" key="1">
    <source>
        <dbReference type="EMBL" id="ELY62587.1"/>
    </source>
</evidence>
<gene>
    <name evidence="1" type="ORF">C492_07600</name>
</gene>
<dbReference type="RefSeq" id="WP_008421957.1">
    <property type="nucleotide sequence ID" value="NZ_AOIA01000056.1"/>
</dbReference>
<name>L9XM19_9EURY</name>
<dbReference type="OrthoDB" id="317279at2157"/>
<comment type="caution">
    <text evidence="1">The sequence shown here is derived from an EMBL/GenBank/DDBJ whole genome shotgun (WGS) entry which is preliminary data.</text>
</comment>